<dbReference type="EMBL" id="MDYQ01000153">
    <property type="protein sequence ID" value="PRP80315.1"/>
    <property type="molecule type" value="Genomic_DNA"/>
</dbReference>
<dbReference type="PROSITE" id="PS50011">
    <property type="entry name" value="PROTEIN_KINASE_DOM"/>
    <property type="match status" value="1"/>
</dbReference>
<dbReference type="PANTHER" id="PTHR24346">
    <property type="entry name" value="MAP/MICROTUBULE AFFINITY-REGULATING KINASE"/>
    <property type="match status" value="1"/>
</dbReference>
<proteinExistence type="predicted"/>
<feature type="compositionally biased region" description="Low complexity" evidence="12">
    <location>
        <begin position="728"/>
        <end position="747"/>
    </location>
</feature>
<evidence type="ECO:0000259" key="14">
    <source>
        <dbReference type="PROSITE" id="PS50892"/>
    </source>
</evidence>
<dbReference type="FunFam" id="1.10.510.10:FF:000571">
    <property type="entry name" value="Maternal embryonic leucine zipper kinase"/>
    <property type="match status" value="1"/>
</dbReference>
<dbReference type="Proteomes" id="UP000241769">
    <property type="component" value="Unassembled WGS sequence"/>
</dbReference>
<keyword evidence="3" id="KW-0723">Serine/threonine-protein kinase</keyword>
<reference evidence="15 16" key="1">
    <citation type="journal article" date="2018" name="Genome Biol. Evol.">
        <title>Multiple Roots of Fruiting Body Formation in Amoebozoa.</title>
        <authorList>
            <person name="Hillmann F."/>
            <person name="Forbes G."/>
            <person name="Novohradska S."/>
            <person name="Ferling I."/>
            <person name="Riege K."/>
            <person name="Groth M."/>
            <person name="Westermann M."/>
            <person name="Marz M."/>
            <person name="Spaller T."/>
            <person name="Winckler T."/>
            <person name="Schaap P."/>
            <person name="Glockner G."/>
        </authorList>
    </citation>
    <scope>NUCLEOTIDE SEQUENCE [LARGE SCALE GENOMIC DNA]</scope>
    <source>
        <strain evidence="15 16">Jena</strain>
    </source>
</reference>
<evidence type="ECO:0000256" key="9">
    <source>
        <dbReference type="ARBA" id="ARBA00047899"/>
    </source>
</evidence>
<dbReference type="SUPFAM" id="SSF50978">
    <property type="entry name" value="WD40 repeat-like"/>
    <property type="match status" value="1"/>
</dbReference>
<comment type="catalytic activity">
    <reaction evidence="9">
        <text>L-threonyl-[protein] + ATP = O-phospho-L-threonyl-[protein] + ADP + H(+)</text>
        <dbReference type="Rhea" id="RHEA:46608"/>
        <dbReference type="Rhea" id="RHEA-COMP:11060"/>
        <dbReference type="Rhea" id="RHEA-COMP:11605"/>
        <dbReference type="ChEBI" id="CHEBI:15378"/>
        <dbReference type="ChEBI" id="CHEBI:30013"/>
        <dbReference type="ChEBI" id="CHEBI:30616"/>
        <dbReference type="ChEBI" id="CHEBI:61977"/>
        <dbReference type="ChEBI" id="CHEBI:456216"/>
        <dbReference type="EC" id="2.7.11.1"/>
    </reaction>
</comment>
<dbReference type="InterPro" id="IPR001680">
    <property type="entry name" value="WD40_rpt"/>
</dbReference>
<protein>
    <recommendedName>
        <fullName evidence="2">non-specific serine/threonine protein kinase</fullName>
        <ecNumber evidence="2">2.7.11.1</ecNumber>
    </recommendedName>
</protein>
<evidence type="ECO:0000256" key="6">
    <source>
        <dbReference type="ARBA" id="ARBA00022777"/>
    </source>
</evidence>
<feature type="region of interest" description="Disordered" evidence="12">
    <location>
        <begin position="1079"/>
        <end position="1116"/>
    </location>
</feature>
<dbReference type="InterPro" id="IPR015943">
    <property type="entry name" value="WD40/YVTN_repeat-like_dom_sf"/>
</dbReference>
<keyword evidence="4" id="KW-0808">Transferase</keyword>
<keyword evidence="11" id="KW-0175">Coiled coil</keyword>
<accession>A0A2P6N8P3</accession>
<keyword evidence="6 15" id="KW-0418">Kinase</keyword>
<evidence type="ECO:0000256" key="1">
    <source>
        <dbReference type="ARBA" id="ARBA00004156"/>
    </source>
</evidence>
<dbReference type="PROSITE" id="PS00108">
    <property type="entry name" value="PROTEIN_KINASE_ST"/>
    <property type="match status" value="1"/>
</dbReference>
<feature type="compositionally biased region" description="Basic and acidic residues" evidence="12">
    <location>
        <begin position="768"/>
        <end position="781"/>
    </location>
</feature>
<dbReference type="Gene3D" id="2.130.10.10">
    <property type="entry name" value="YVTN repeat-like/Quinoprotein amine dehydrogenase"/>
    <property type="match status" value="1"/>
</dbReference>
<dbReference type="SUPFAM" id="SSF58038">
    <property type="entry name" value="SNARE fusion complex"/>
    <property type="match status" value="1"/>
</dbReference>
<evidence type="ECO:0000313" key="15">
    <source>
        <dbReference type="EMBL" id="PRP80315.1"/>
    </source>
</evidence>
<evidence type="ECO:0000256" key="10">
    <source>
        <dbReference type="ARBA" id="ARBA00048679"/>
    </source>
</evidence>
<dbReference type="CDD" id="cd15873">
    <property type="entry name" value="R-SNARE_STXBP5_6"/>
    <property type="match status" value="1"/>
</dbReference>
<dbReference type="InParanoid" id="A0A2P6N8P3"/>
<dbReference type="Pfam" id="PF00069">
    <property type="entry name" value="Pkinase"/>
    <property type="match status" value="1"/>
</dbReference>
<sequence>NSSRDEGCVSCSRRVITLSDYKHFFHLTIRISKRRDNNMLSRFKTVLGLKETEGNQLRTSHLKASNFVPQIDVRGLLEVIRHRQWFFRTNISFQFSTSRSEFPLSLTLITFGNVSHGAWSGPEVPSSLIHLSPGSPLQYLLFQINQGRVICVQEDGCISVWKVDDGSMISRSPRSGQDKYTCLYNPPCAPILYIGTSSGVILLFRIDNGMFSESFTFGYRDALSDFPKVKSSGEPPSIVSMMSCPANDEEMLIVYSTGILVLLNVVKKERVVVFSSSSEGTPSPASPRSACWSPDGKDILCGFHDGRIILWHFSEKFRNTEELIPPKEVLGVAAGEGVRTPVVDIQWSQSKNDDFIFVHGGNISSGLEGNELQLSLIHGNFMQGKRRTTKIGYKGTQEDPVPAILRFQIMNSQLWVYERDNSISFALVDNSGALHVQTLLDKFTSVPIPTFFTYRNFTQFSTILQCSDRSVLRDLCGAARPREALTQYKCWPHNVTDLSSFGNVEDPYPREIYVTWRHTTAVLSMWLDQYPSSTPVLVNQIEFETIMSDEEPDGRKLTHLILRDYPIPFLMMVTERGVVYLLSVEGNVQLHKTDTLIYNQVVDEASGRKSFVLSRKPMRTTTNMKLISVMHFGSSIASISILPQWKKMSICDRDGFMSVFDFSLLFPPLENNPSPSPSVPRSNTLSPKFYSNKTFTNSPKGRNPPLNEQVIREALEEEKQRERERQRLAALQQQQQQMQGQGQMQTAQKEEKEGEDEMFSSFSEFGTGEERKRSDSREALRGEAQNIVPPPVPARPPREDPPVVTKIEPHGDKALLMDKQWTGDIPTSVCFGMVPSTSGLYQGMLVGTQHGALLGVHLQNWQINTLVEPKKAGASENIIFLEWISRQGEGMEEYSMRSADENNNGSFVLCGSPLALNLLYVSYGQKGEVVVKKLSKVQFKSPCKKVVYARHPNTGENYILALEGPQQLTCYSVQLELITNIQMLPDIYSDVSLSIGGHLIAQISPTCVYISYIVSAVEERVERRHSGPVVDTRRQYMKLYSSDVKQPIKPEYGSVMKKTLSIFNSKKATPTAVDYEQLFGKSRSTSNDRGTASDRTATQSSQSRADATRQEVQSTSNIMNRNIQALQERGEKLQQLSDKSEELNQGAGDFYNMAKEIRKREESKKWWELGGVAELLTQIRTESNTRLRRFRGNAFEAIFSTISSSIHTMKSLASYNIEKTLSKTSNREVFLATNKKGNKVVIKKINKLGVSEILIEGEIEAGHKLSHKRIVKYITEFEDGNYAYIVIDYIRGLDLFAILSVNNFEISMQEKEAKRIFRQLVNAVTYTHKQGFAHHDIKLENIMITEKDSSVRLIDYGLCEKINPGMLSRSYCGSHDYVSPEVLRRTPYCPFKADVWSLGTVLYIMLYAELPFGFQSRAEAISNGQPHPTVEFADHRNPYHTVSVEAKQLISMCLQGDADKRASLEEVANHKWLLKEKKQSTWMNFWSTKKTDAAVMNQEPSPSRTQAVVV</sequence>
<dbReference type="SUPFAM" id="SSF56112">
    <property type="entry name" value="Protein kinase-like (PK-like)"/>
    <property type="match status" value="1"/>
</dbReference>
<feature type="compositionally biased region" description="Polar residues" evidence="12">
    <location>
        <begin position="684"/>
        <end position="700"/>
    </location>
</feature>
<dbReference type="InterPro" id="IPR000719">
    <property type="entry name" value="Prot_kinase_dom"/>
</dbReference>
<dbReference type="Gene3D" id="1.10.510.10">
    <property type="entry name" value="Transferase(Phosphotransferase) domain 1"/>
    <property type="match status" value="1"/>
</dbReference>
<evidence type="ECO:0000256" key="5">
    <source>
        <dbReference type="ARBA" id="ARBA00022741"/>
    </source>
</evidence>
<dbReference type="GO" id="GO:0005524">
    <property type="term" value="F:ATP binding"/>
    <property type="evidence" value="ECO:0007669"/>
    <property type="project" value="UniProtKB-KW"/>
</dbReference>
<feature type="compositionally biased region" description="Polar residues" evidence="12">
    <location>
        <begin position="1082"/>
        <end position="1116"/>
    </location>
</feature>
<evidence type="ECO:0000256" key="2">
    <source>
        <dbReference type="ARBA" id="ARBA00012513"/>
    </source>
</evidence>
<evidence type="ECO:0000256" key="4">
    <source>
        <dbReference type="ARBA" id="ARBA00022679"/>
    </source>
</evidence>
<evidence type="ECO:0000256" key="7">
    <source>
        <dbReference type="ARBA" id="ARBA00022840"/>
    </source>
</evidence>
<evidence type="ECO:0000256" key="11">
    <source>
        <dbReference type="PROSITE-ProRule" id="PRU00290"/>
    </source>
</evidence>
<gene>
    <name evidence="15" type="ORF">PROFUN_12067</name>
</gene>
<evidence type="ECO:0000256" key="12">
    <source>
        <dbReference type="SAM" id="MobiDB-lite"/>
    </source>
</evidence>
<dbReference type="InterPro" id="IPR036322">
    <property type="entry name" value="WD40_repeat_dom_sf"/>
</dbReference>
<dbReference type="InterPro" id="IPR042855">
    <property type="entry name" value="V_SNARE_CC"/>
</dbReference>
<comment type="subcellular location">
    <subcellularLocation>
        <location evidence="1">Cytoplasmic vesicle membrane</location>
    </subcellularLocation>
</comment>
<dbReference type="SMART" id="SM00320">
    <property type="entry name" value="WD40"/>
    <property type="match status" value="3"/>
</dbReference>
<evidence type="ECO:0000256" key="8">
    <source>
        <dbReference type="ARBA" id="ARBA00023329"/>
    </source>
</evidence>
<keyword evidence="7" id="KW-0067">ATP-binding</keyword>
<comment type="caution">
    <text evidence="15">The sequence shown here is derived from an EMBL/GenBank/DDBJ whole genome shotgun (WGS) entry which is preliminary data.</text>
</comment>
<dbReference type="PROSITE" id="PS50892">
    <property type="entry name" value="V_SNARE"/>
    <property type="match status" value="1"/>
</dbReference>
<dbReference type="STRING" id="1890364.A0A2P6N8P3"/>
<feature type="region of interest" description="Disordered" evidence="12">
    <location>
        <begin position="671"/>
        <end position="803"/>
    </location>
</feature>
<dbReference type="PANTHER" id="PTHR24346:SF82">
    <property type="entry name" value="KP78A-RELATED"/>
    <property type="match status" value="1"/>
</dbReference>
<dbReference type="InterPro" id="IPR008271">
    <property type="entry name" value="Ser/Thr_kinase_AS"/>
</dbReference>
<dbReference type="EC" id="2.7.11.1" evidence="2"/>
<keyword evidence="16" id="KW-1185">Reference proteome</keyword>
<feature type="domain" description="V-SNARE coiled-coil homology" evidence="14">
    <location>
        <begin position="1104"/>
        <end position="1168"/>
    </location>
</feature>
<dbReference type="Pfam" id="PF00957">
    <property type="entry name" value="Synaptobrevin"/>
    <property type="match status" value="1"/>
</dbReference>
<dbReference type="GO" id="GO:0004674">
    <property type="term" value="F:protein serine/threonine kinase activity"/>
    <property type="evidence" value="ECO:0007669"/>
    <property type="project" value="UniProtKB-KW"/>
</dbReference>
<evidence type="ECO:0000313" key="16">
    <source>
        <dbReference type="Proteomes" id="UP000241769"/>
    </source>
</evidence>
<feature type="compositionally biased region" description="Basic and acidic residues" evidence="12">
    <location>
        <begin position="710"/>
        <end position="727"/>
    </location>
</feature>
<feature type="compositionally biased region" description="Low complexity" evidence="12">
    <location>
        <begin position="671"/>
        <end position="683"/>
    </location>
</feature>
<organism evidence="15 16">
    <name type="scientific">Planoprotostelium fungivorum</name>
    <dbReference type="NCBI Taxonomy" id="1890364"/>
    <lineage>
        <taxon>Eukaryota</taxon>
        <taxon>Amoebozoa</taxon>
        <taxon>Evosea</taxon>
        <taxon>Variosea</taxon>
        <taxon>Cavosteliida</taxon>
        <taxon>Cavosteliaceae</taxon>
        <taxon>Planoprotostelium</taxon>
    </lineage>
</organism>
<dbReference type="GO" id="GO:0035556">
    <property type="term" value="P:intracellular signal transduction"/>
    <property type="evidence" value="ECO:0007669"/>
    <property type="project" value="TreeGrafter"/>
</dbReference>
<name>A0A2P6N8P3_9EUKA</name>
<comment type="catalytic activity">
    <reaction evidence="10">
        <text>L-seryl-[protein] + ATP = O-phospho-L-seryl-[protein] + ADP + H(+)</text>
        <dbReference type="Rhea" id="RHEA:17989"/>
        <dbReference type="Rhea" id="RHEA-COMP:9863"/>
        <dbReference type="Rhea" id="RHEA-COMP:11604"/>
        <dbReference type="ChEBI" id="CHEBI:15378"/>
        <dbReference type="ChEBI" id="CHEBI:29999"/>
        <dbReference type="ChEBI" id="CHEBI:30616"/>
        <dbReference type="ChEBI" id="CHEBI:83421"/>
        <dbReference type="ChEBI" id="CHEBI:456216"/>
        <dbReference type="EC" id="2.7.11.1"/>
    </reaction>
</comment>
<dbReference type="SMART" id="SM00220">
    <property type="entry name" value="S_TKc"/>
    <property type="match status" value="1"/>
</dbReference>
<dbReference type="GO" id="GO:0030659">
    <property type="term" value="C:cytoplasmic vesicle membrane"/>
    <property type="evidence" value="ECO:0007669"/>
    <property type="project" value="UniProtKB-SubCell"/>
</dbReference>
<keyword evidence="5" id="KW-0547">Nucleotide-binding</keyword>
<feature type="domain" description="Protein kinase" evidence="13">
    <location>
        <begin position="1215"/>
        <end position="1473"/>
    </location>
</feature>
<dbReference type="Gene3D" id="1.20.5.110">
    <property type="match status" value="1"/>
</dbReference>
<evidence type="ECO:0000256" key="3">
    <source>
        <dbReference type="ARBA" id="ARBA00022527"/>
    </source>
</evidence>
<evidence type="ECO:0000259" key="13">
    <source>
        <dbReference type="PROSITE" id="PS50011"/>
    </source>
</evidence>
<keyword evidence="8" id="KW-0968">Cytoplasmic vesicle</keyword>
<feature type="non-terminal residue" evidence="15">
    <location>
        <position position="1"/>
    </location>
</feature>
<dbReference type="InterPro" id="IPR011009">
    <property type="entry name" value="Kinase-like_dom_sf"/>
</dbReference>